<dbReference type="GO" id="GO:0005524">
    <property type="term" value="F:ATP binding"/>
    <property type="evidence" value="ECO:0007669"/>
    <property type="project" value="UniProtKB-KW"/>
</dbReference>
<dbReference type="AlphaFoldDB" id="A0A6C0HP32"/>
<dbReference type="GO" id="GO:0046872">
    <property type="term" value="F:metal ion binding"/>
    <property type="evidence" value="ECO:0007669"/>
    <property type="project" value="UniProtKB-KW"/>
</dbReference>
<keyword evidence="6" id="KW-0479">Metal-binding</keyword>
<evidence type="ECO:0000256" key="9">
    <source>
        <dbReference type="ARBA" id="ARBA00022842"/>
    </source>
</evidence>
<accession>A0A6C0HP32</accession>
<dbReference type="InterPro" id="IPR001241">
    <property type="entry name" value="Topo_IIA"/>
</dbReference>
<dbReference type="GO" id="GO:0003918">
    <property type="term" value="F:DNA topoisomerase type II (double strand cut, ATP-hydrolyzing) activity"/>
    <property type="evidence" value="ECO:0007669"/>
    <property type="project" value="UniProtKB-EC"/>
</dbReference>
<dbReference type="PRINTS" id="PR01158">
    <property type="entry name" value="TOPISMRASEII"/>
</dbReference>
<dbReference type="GO" id="GO:0000712">
    <property type="term" value="P:resolution of meiotic recombination intermediates"/>
    <property type="evidence" value="ECO:0007669"/>
    <property type="project" value="TreeGrafter"/>
</dbReference>
<dbReference type="SMART" id="SM00434">
    <property type="entry name" value="TOP4c"/>
    <property type="match status" value="1"/>
</dbReference>
<dbReference type="InterPro" id="IPR018522">
    <property type="entry name" value="TopoIIA_CS"/>
</dbReference>
<dbReference type="EMBL" id="MN739996">
    <property type="protein sequence ID" value="QHT82110.1"/>
    <property type="molecule type" value="Genomic_DNA"/>
</dbReference>
<evidence type="ECO:0000256" key="11">
    <source>
        <dbReference type="ARBA" id="ARBA00023125"/>
    </source>
</evidence>
<dbReference type="GO" id="GO:0003677">
    <property type="term" value="F:DNA binding"/>
    <property type="evidence" value="ECO:0007669"/>
    <property type="project" value="UniProtKB-KW"/>
</dbReference>
<keyword evidence="10" id="KW-0799">Topoisomerase</keyword>
<comment type="similarity">
    <text evidence="4">Belongs to the type II topoisomerase family.</text>
</comment>
<dbReference type="Gene3D" id="3.30.565.10">
    <property type="entry name" value="Histidine kinase-like ATPase, C-terminal domain"/>
    <property type="match status" value="1"/>
</dbReference>
<evidence type="ECO:0000256" key="5">
    <source>
        <dbReference type="ARBA" id="ARBA00012895"/>
    </source>
</evidence>
<dbReference type="PROSITE" id="PS00177">
    <property type="entry name" value="TOPOISOMERASE_II"/>
    <property type="match status" value="1"/>
</dbReference>
<dbReference type="PRINTS" id="PR00418">
    <property type="entry name" value="TPI2FAMILY"/>
</dbReference>
<dbReference type="FunFam" id="3.90.199.10:FF:000002">
    <property type="entry name" value="DNA topoisomerase 2"/>
    <property type="match status" value="1"/>
</dbReference>
<dbReference type="PROSITE" id="PS50880">
    <property type="entry name" value="TOPRIM"/>
    <property type="match status" value="1"/>
</dbReference>
<evidence type="ECO:0000256" key="1">
    <source>
        <dbReference type="ARBA" id="ARBA00000185"/>
    </source>
</evidence>
<evidence type="ECO:0000313" key="15">
    <source>
        <dbReference type="EMBL" id="QHT82110.1"/>
    </source>
</evidence>
<evidence type="ECO:0000256" key="7">
    <source>
        <dbReference type="ARBA" id="ARBA00022741"/>
    </source>
</evidence>
<dbReference type="InterPro" id="IPR006171">
    <property type="entry name" value="TOPRIM_dom"/>
</dbReference>
<dbReference type="Pfam" id="PF16898">
    <property type="entry name" value="TOPRIM_C"/>
    <property type="match status" value="1"/>
</dbReference>
<dbReference type="InterPro" id="IPR031660">
    <property type="entry name" value="TOPRIM_C"/>
</dbReference>
<dbReference type="PANTHER" id="PTHR10169">
    <property type="entry name" value="DNA TOPOISOMERASE/GYRASE"/>
    <property type="match status" value="1"/>
</dbReference>
<dbReference type="PROSITE" id="PS52040">
    <property type="entry name" value="TOPO_IIA"/>
    <property type="match status" value="1"/>
</dbReference>
<dbReference type="GO" id="GO:0000819">
    <property type="term" value="P:sister chromatid segregation"/>
    <property type="evidence" value="ECO:0007669"/>
    <property type="project" value="TreeGrafter"/>
</dbReference>
<dbReference type="Gene3D" id="3.30.1490.30">
    <property type="match status" value="1"/>
</dbReference>
<comment type="cofactor">
    <cofactor evidence="3">
        <name>Mg(2+)</name>
        <dbReference type="ChEBI" id="CHEBI:18420"/>
    </cofactor>
</comment>
<dbReference type="Gene3D" id="3.90.199.10">
    <property type="entry name" value="Topoisomerase II, domain 5"/>
    <property type="match status" value="1"/>
</dbReference>
<name>A0A6C0HP32_9ZZZZ</name>
<dbReference type="FunFam" id="3.40.50.670:FF:000001">
    <property type="entry name" value="DNA topoisomerase 2"/>
    <property type="match status" value="1"/>
</dbReference>
<dbReference type="InterPro" id="IPR002205">
    <property type="entry name" value="Topo_IIA_dom_A"/>
</dbReference>
<comment type="cofactor">
    <cofactor evidence="2">
        <name>Ca(2+)</name>
        <dbReference type="ChEBI" id="CHEBI:29108"/>
    </cofactor>
</comment>
<evidence type="ECO:0000256" key="8">
    <source>
        <dbReference type="ARBA" id="ARBA00022840"/>
    </source>
</evidence>
<dbReference type="InterPro" id="IPR013757">
    <property type="entry name" value="Topo_IIA_A_a_sf"/>
</dbReference>
<dbReference type="Pfam" id="PF01751">
    <property type="entry name" value="Toprim"/>
    <property type="match status" value="1"/>
</dbReference>
<sequence>MSLAQNYQKKTDKEHILDNPDTYIGSVDMQRAELYVFQDGKIVSKEVDYNPALFKLFDEGMVNCRDHVVRTQQKKKTNPAVEVVTSIQVTIENNRITLLNNGEGIDVEKHPTYDTWIPELIFAHLRTSTNYNKEEQKTTGGKNGFGFKLVLIWSTWGMIETVDSGRKLKYTQVFEKNLDVIHPPKVVACSKKPYTQVSFEPDYKRLGMEGLTSTMVSLFQRRVYDIAGITSKEVKVKYNDVPVEVKDFQQYVSLYSEADKVAEAQEGWSYVACLSDESRQVSFVNGIFTYKGGKHVDYLLQQILKKLTAYILKKKKMEIKPSILREHMTLFIHCTIENPSFDSQSKECLTTPSTKFGTSCVVSDKFIEKLAGLGIMENACEMAEQKELKQLKKSDGNKSKTIRGIPKLVDANFAGTKQSKQCTLILCEGDSAKAGILSGLSPSDRNILGVYPMKGKLLNVRGETLRKINENKEIIEIKKILGLEIGKTYETIDELRYGKILFMTDQDLDGSHIKGLGMNVFECLWPSLLRIEGFMGFMNTPILKASKGPKTLCFYNEQDYDQWKEANTGWKIKYYKGLGTSTGAEFKEYFKEKRIVEFCTHEDDTSTMDMLFNKKKADERKTWLSSYQRDLKVDTRDKKISVSDFINKEMIHFSKYDCDRSICNLMDGLKVSQRKILYSAFKKNLTQEIKVAQFSGYVSEHSGYHHGEASLNGAIVNMAQDFVGSNNIHLFSPNGQFGTRLQGGKDSASERYIFTKLEKITRTIFSVQDDPILNYLDDDGSKVEPVFYLPILPMVLVNGSRGIGTGFSSEILCYHPIQLIDYILAKLDEKPVNSDFIPYYRGFKGSIVRENDKRFISKGVFVQKQNKVEITELPIGTWNEDYILHLEKLVDEGVLKEYKDLSTDKEVLIKLTTQAEQEPEELCKTLKLYTYLSTNNMNLFNQHEKLVHYHQVHEICDEFIEVRLPYYQTRKDYLLAALQEEIVLLSNKFKYITELLEETIDLRRKTTDEIRGLLRTKGYTPMDDFRYLIKMTMDSVCKENVETLKRQFHEKELEHKKIMETTIEEMWKKELISLKGLL</sequence>
<evidence type="ECO:0000256" key="2">
    <source>
        <dbReference type="ARBA" id="ARBA00001913"/>
    </source>
</evidence>
<dbReference type="SUPFAM" id="SSF55874">
    <property type="entry name" value="ATPase domain of HSP90 chaperone/DNA topoisomerase II/histidine kinase"/>
    <property type="match status" value="1"/>
</dbReference>
<organism evidence="15">
    <name type="scientific">viral metagenome</name>
    <dbReference type="NCBI Taxonomy" id="1070528"/>
    <lineage>
        <taxon>unclassified sequences</taxon>
        <taxon>metagenomes</taxon>
        <taxon>organismal metagenomes</taxon>
    </lineage>
</organism>
<feature type="domain" description="Toprim" evidence="13">
    <location>
        <begin position="422"/>
        <end position="536"/>
    </location>
</feature>
<dbReference type="InterPro" id="IPR013758">
    <property type="entry name" value="Topo_IIA_A/C_ab"/>
</dbReference>
<dbReference type="InterPro" id="IPR020568">
    <property type="entry name" value="Ribosomal_Su5_D2-typ_SF"/>
</dbReference>
<feature type="domain" description="Topo IIA-type catalytic" evidence="14">
    <location>
        <begin position="662"/>
        <end position="1071"/>
    </location>
</feature>
<evidence type="ECO:0000259" key="14">
    <source>
        <dbReference type="PROSITE" id="PS52040"/>
    </source>
</evidence>
<dbReference type="GO" id="GO:0005634">
    <property type="term" value="C:nucleus"/>
    <property type="evidence" value="ECO:0007669"/>
    <property type="project" value="TreeGrafter"/>
</dbReference>
<dbReference type="CDD" id="cd03481">
    <property type="entry name" value="TopoIIA_Trans_ScTopoIIA"/>
    <property type="match status" value="1"/>
</dbReference>
<dbReference type="SMART" id="SM00433">
    <property type="entry name" value="TOP2c"/>
    <property type="match status" value="1"/>
</dbReference>
<dbReference type="InterPro" id="IPR013759">
    <property type="entry name" value="Topo_IIA_B_C"/>
</dbReference>
<dbReference type="InterPro" id="IPR036890">
    <property type="entry name" value="HATPase_C_sf"/>
</dbReference>
<evidence type="ECO:0000256" key="3">
    <source>
        <dbReference type="ARBA" id="ARBA00001946"/>
    </source>
</evidence>
<keyword evidence="11" id="KW-0238">DNA-binding</keyword>
<dbReference type="InterPro" id="IPR050634">
    <property type="entry name" value="DNA_Topoisomerase_II"/>
</dbReference>
<evidence type="ECO:0000256" key="10">
    <source>
        <dbReference type="ARBA" id="ARBA00023029"/>
    </source>
</evidence>
<dbReference type="Gene3D" id="3.40.50.670">
    <property type="match status" value="1"/>
</dbReference>
<keyword evidence="7" id="KW-0547">Nucleotide-binding</keyword>
<dbReference type="Gene3D" id="1.10.268.10">
    <property type="entry name" value="Topoisomerase, domain 3"/>
    <property type="match status" value="1"/>
</dbReference>
<dbReference type="Pfam" id="PF00521">
    <property type="entry name" value="DNA_topoisoIV"/>
    <property type="match status" value="1"/>
</dbReference>
<dbReference type="SUPFAM" id="SSF54211">
    <property type="entry name" value="Ribosomal protein S5 domain 2-like"/>
    <property type="match status" value="1"/>
</dbReference>
<dbReference type="InterPro" id="IPR001154">
    <property type="entry name" value="TopoII_euk"/>
</dbReference>
<dbReference type="InterPro" id="IPR013760">
    <property type="entry name" value="Topo_IIA-like_dom_sf"/>
</dbReference>
<dbReference type="Pfam" id="PF00204">
    <property type="entry name" value="DNA_gyraseB"/>
    <property type="match status" value="1"/>
</dbReference>
<dbReference type="SUPFAM" id="SSF56719">
    <property type="entry name" value="Type II DNA topoisomerase"/>
    <property type="match status" value="1"/>
</dbReference>
<proteinExistence type="inferred from homology"/>
<keyword evidence="9" id="KW-0460">Magnesium</keyword>
<evidence type="ECO:0000256" key="12">
    <source>
        <dbReference type="ARBA" id="ARBA00023235"/>
    </source>
</evidence>
<dbReference type="Gene3D" id="3.30.1360.40">
    <property type="match status" value="1"/>
</dbReference>
<dbReference type="Gene3D" id="3.30.230.10">
    <property type="match status" value="1"/>
</dbReference>
<evidence type="ECO:0000256" key="6">
    <source>
        <dbReference type="ARBA" id="ARBA00022723"/>
    </source>
</evidence>
<dbReference type="EC" id="5.6.2.2" evidence="5"/>
<evidence type="ECO:0000259" key="13">
    <source>
        <dbReference type="PROSITE" id="PS50880"/>
    </source>
</evidence>
<dbReference type="InterPro" id="IPR014721">
    <property type="entry name" value="Ribsml_uS5_D2-typ_fold_subgr"/>
</dbReference>
<comment type="catalytic activity">
    <reaction evidence="1">
        <text>ATP-dependent breakage, passage and rejoining of double-stranded DNA.</text>
        <dbReference type="EC" id="5.6.2.2"/>
    </reaction>
</comment>
<evidence type="ECO:0000256" key="4">
    <source>
        <dbReference type="ARBA" id="ARBA00011080"/>
    </source>
</evidence>
<keyword evidence="8" id="KW-0067">ATP-binding</keyword>
<dbReference type="InterPro" id="IPR013506">
    <property type="entry name" value="Topo_IIA_bsu_dom2"/>
</dbReference>
<protein>
    <recommendedName>
        <fullName evidence="5">DNA topoisomerase (ATP-hydrolyzing)</fullName>
        <ecNumber evidence="5">5.6.2.2</ecNumber>
    </recommendedName>
</protein>
<dbReference type="GO" id="GO:0006265">
    <property type="term" value="P:DNA topological change"/>
    <property type="evidence" value="ECO:0007669"/>
    <property type="project" value="InterPro"/>
</dbReference>
<keyword evidence="12" id="KW-0413">Isomerase</keyword>
<dbReference type="PANTHER" id="PTHR10169:SF38">
    <property type="entry name" value="DNA TOPOISOMERASE 2"/>
    <property type="match status" value="1"/>
</dbReference>
<reference evidence="15" key="1">
    <citation type="journal article" date="2020" name="Nature">
        <title>Giant virus diversity and host interactions through global metagenomics.</title>
        <authorList>
            <person name="Schulz F."/>
            <person name="Roux S."/>
            <person name="Paez-Espino D."/>
            <person name="Jungbluth S."/>
            <person name="Walsh D.A."/>
            <person name="Denef V.J."/>
            <person name="McMahon K.D."/>
            <person name="Konstantinidis K.T."/>
            <person name="Eloe-Fadrosh E.A."/>
            <person name="Kyrpides N.C."/>
            <person name="Woyke T."/>
        </authorList>
    </citation>
    <scope>NUCLEOTIDE SEQUENCE</scope>
    <source>
        <strain evidence="15">GVMAG-M-3300023184-160</strain>
    </source>
</reference>